<accession>A0A2N9FV06</accession>
<feature type="compositionally biased region" description="Polar residues" evidence="2">
    <location>
        <begin position="291"/>
        <end position="302"/>
    </location>
</feature>
<keyword evidence="1" id="KW-0175">Coiled coil</keyword>
<name>A0A2N9FV06_FAGSY</name>
<evidence type="ECO:0000256" key="1">
    <source>
        <dbReference type="SAM" id="Coils"/>
    </source>
</evidence>
<evidence type="ECO:0000313" key="3">
    <source>
        <dbReference type="EMBL" id="SPC90799.1"/>
    </source>
</evidence>
<proteinExistence type="predicted"/>
<feature type="compositionally biased region" description="Acidic residues" evidence="2">
    <location>
        <begin position="639"/>
        <end position="650"/>
    </location>
</feature>
<dbReference type="AlphaFoldDB" id="A0A2N9FV06"/>
<feature type="coiled-coil region" evidence="1">
    <location>
        <begin position="458"/>
        <end position="555"/>
    </location>
</feature>
<reference evidence="3" key="1">
    <citation type="submission" date="2018-02" db="EMBL/GenBank/DDBJ databases">
        <authorList>
            <person name="Cohen D.B."/>
            <person name="Kent A.D."/>
        </authorList>
    </citation>
    <scope>NUCLEOTIDE SEQUENCE</scope>
</reference>
<dbReference type="EMBL" id="OIVN01001179">
    <property type="protein sequence ID" value="SPC90799.1"/>
    <property type="molecule type" value="Genomic_DNA"/>
</dbReference>
<gene>
    <name evidence="3" type="ORF">FSB_LOCUS18681</name>
</gene>
<sequence length="675" mass="75183">MGKFAKLVNTEEKIAQFKSRYGSPEDIHIRYVPYGDLALLQREDLVLPMVAIVEGGCAPNVFRVVMGTAVLMEKLGLNLTVHDITYVYYLQKTGRDQYTLVARNVDRKLVTGLPNSSKGRDEDFLVFTGNWHNPLINCSLRPGVPDKEFTAKKVEFVERKTVEHLLVKPCFIDSGGRPRAAPILLDYVPSYKSFQKGPTIKHFRQGEVSVVRPGKDQEDIIQAVPVTARRGVQVPQLVPPLSDLGFVPSLESSEVGLPVIRFPSFFDPDPKPTKEMPIQKRSVNIASVLGTSAPETSGTSPRASFPAPPPGFSQGKDLMRKKRKRGKEQNDDVSGPEESSPSRLPKAKASKRGKNKNDRDPQKATGQVSQRLMHQDDSRQPWSYSFLLENQPVDEGDSVLKSGKGVRGGEVAEVVGKALLLPEDMKAWQEKRSKHMLENLKRDSILAVQGIFEAGNRLLETERRLNQSREEIKRLTDFEKSASAKIRAAESAQKSAEAGLLNLQNQLTDLQKRLDREYRSASQVRVENGQLKGALAEAEAKVQESEEQAQAYYDQGFSEATDSLMSQLKDECNTYFVLGWTKALDNAEVDDSTELYDLARRHRPFRDSASKERNEEVGGDSVEDPMIPVSHEVSSEPILAEDPEMPEDQAGDQIQAVEPQEGEDGSDDENIDVID</sequence>
<feature type="region of interest" description="Disordered" evidence="2">
    <location>
        <begin position="607"/>
        <end position="675"/>
    </location>
</feature>
<feature type="compositionally biased region" description="Acidic residues" evidence="2">
    <location>
        <begin position="660"/>
        <end position="675"/>
    </location>
</feature>
<evidence type="ECO:0000256" key="2">
    <source>
        <dbReference type="SAM" id="MobiDB-lite"/>
    </source>
</evidence>
<feature type="compositionally biased region" description="Basic residues" evidence="2">
    <location>
        <begin position="345"/>
        <end position="354"/>
    </location>
</feature>
<protein>
    <submittedName>
        <fullName evidence="3">Uncharacterized protein</fullName>
    </submittedName>
</protein>
<feature type="compositionally biased region" description="Basic and acidic residues" evidence="2">
    <location>
        <begin position="607"/>
        <end position="616"/>
    </location>
</feature>
<organism evidence="3">
    <name type="scientific">Fagus sylvatica</name>
    <name type="common">Beechnut</name>
    <dbReference type="NCBI Taxonomy" id="28930"/>
    <lineage>
        <taxon>Eukaryota</taxon>
        <taxon>Viridiplantae</taxon>
        <taxon>Streptophyta</taxon>
        <taxon>Embryophyta</taxon>
        <taxon>Tracheophyta</taxon>
        <taxon>Spermatophyta</taxon>
        <taxon>Magnoliopsida</taxon>
        <taxon>eudicotyledons</taxon>
        <taxon>Gunneridae</taxon>
        <taxon>Pentapetalae</taxon>
        <taxon>rosids</taxon>
        <taxon>fabids</taxon>
        <taxon>Fagales</taxon>
        <taxon>Fagaceae</taxon>
        <taxon>Fagus</taxon>
    </lineage>
</organism>
<feature type="region of interest" description="Disordered" evidence="2">
    <location>
        <begin position="291"/>
        <end position="377"/>
    </location>
</feature>